<dbReference type="Gene3D" id="3.20.20.480">
    <property type="entry name" value="Trimethylamine methyltransferase-like"/>
    <property type="match status" value="1"/>
</dbReference>
<name>A0A1G5FVC1_9BACT</name>
<keyword evidence="2 5" id="KW-0489">Methyltransferase</keyword>
<evidence type="ECO:0000256" key="2">
    <source>
        <dbReference type="ARBA" id="ARBA00022603"/>
    </source>
</evidence>
<dbReference type="PIRSF" id="PIRSF037567">
    <property type="entry name" value="MTTB_MeTrfase"/>
    <property type="match status" value="1"/>
</dbReference>
<dbReference type="GO" id="GO:0008168">
    <property type="term" value="F:methyltransferase activity"/>
    <property type="evidence" value="ECO:0007669"/>
    <property type="project" value="UniProtKB-KW"/>
</dbReference>
<protein>
    <recommendedName>
        <fullName evidence="4">Methyltransferase</fullName>
        <ecNumber evidence="4">2.1.1.-</ecNumber>
    </recommendedName>
</protein>
<sequence>MLNRFQTLSDSGKEKIHAACMEVLGKTGVVFEDDEALAIFKANDFSVEGNKVFFREEQVMKALETAPSEFLIRARDPEKTVRIGGDHFVLSPGWGAPFMIDADGTRRSATMEDADNCLKLAQSSPYIDMAASGMVCPPDLNPKTASAELLASTFIHSDKPLTGNPCSRENAVELLEMASIVWGSREEVMKSPVAITSINPTSPLIFGPEAAGSVIELARGGQALLISSMVMAGLSGPITLAGTAVLEMAESLAGVVLAQLVRPGTPCVCGGTSCGADLRLCSATIGSPELLKMMNIATEMARYYGLPCRYGGGLTDAHAPDAQAGMESALTMALSLAAGTHYMHQACGILGAYTAMSLEKFVMDEELAGALRRALQPVEITDETLALDTITRLGAGSSFLMEPTTAMRCRTEFFLPTLAYRNNYTKWEAAGKPQLTDTARLHVRERLSAYTKPDMDPAIEKDLMAYIDARRASSSTAA</sequence>
<evidence type="ECO:0000256" key="3">
    <source>
        <dbReference type="ARBA" id="ARBA00022679"/>
    </source>
</evidence>
<dbReference type="Proteomes" id="UP000198870">
    <property type="component" value="Unassembled WGS sequence"/>
</dbReference>
<accession>A0A1G5FVC1</accession>
<dbReference type="EMBL" id="FMUX01000009">
    <property type="protein sequence ID" value="SCY43245.1"/>
    <property type="molecule type" value="Genomic_DNA"/>
</dbReference>
<dbReference type="AlphaFoldDB" id="A0A1G5FVC1"/>
<evidence type="ECO:0000256" key="4">
    <source>
        <dbReference type="PIRNR" id="PIRNR037567"/>
    </source>
</evidence>
<dbReference type="GO" id="GO:0032259">
    <property type="term" value="P:methylation"/>
    <property type="evidence" value="ECO:0007669"/>
    <property type="project" value="UniProtKB-KW"/>
</dbReference>
<reference evidence="5 6" key="1">
    <citation type="submission" date="2016-10" db="EMBL/GenBank/DDBJ databases">
        <authorList>
            <person name="de Groot N.N."/>
        </authorList>
    </citation>
    <scope>NUCLEOTIDE SEQUENCE [LARGE SCALE GENOMIC DNA]</scope>
    <source>
        <strain evidence="5 6">AA1</strain>
    </source>
</reference>
<proteinExistence type="inferred from homology"/>
<dbReference type="Pfam" id="PF06253">
    <property type="entry name" value="MTTB"/>
    <property type="match status" value="1"/>
</dbReference>
<dbReference type="GO" id="GO:0015948">
    <property type="term" value="P:methanogenesis"/>
    <property type="evidence" value="ECO:0007669"/>
    <property type="project" value="UniProtKB-UniRule"/>
</dbReference>
<keyword evidence="6" id="KW-1185">Reference proteome</keyword>
<evidence type="ECO:0000256" key="1">
    <source>
        <dbReference type="ARBA" id="ARBA00007137"/>
    </source>
</evidence>
<dbReference type="InterPro" id="IPR010426">
    <property type="entry name" value="MTTB_MeTrfase"/>
</dbReference>
<gene>
    <name evidence="5" type="ORF">SAMN05216233_10922</name>
</gene>
<organism evidence="5 6">
    <name type="scientific">Desulfoluna spongiiphila</name>
    <dbReference type="NCBI Taxonomy" id="419481"/>
    <lineage>
        <taxon>Bacteria</taxon>
        <taxon>Pseudomonadati</taxon>
        <taxon>Thermodesulfobacteriota</taxon>
        <taxon>Desulfobacteria</taxon>
        <taxon>Desulfobacterales</taxon>
        <taxon>Desulfolunaceae</taxon>
        <taxon>Desulfoluna</taxon>
    </lineage>
</organism>
<dbReference type="STRING" id="419481.SAMN05216233_10922"/>
<dbReference type="InterPro" id="IPR038601">
    <property type="entry name" value="MttB-like_sf"/>
</dbReference>
<evidence type="ECO:0000313" key="5">
    <source>
        <dbReference type="EMBL" id="SCY43245.1"/>
    </source>
</evidence>
<dbReference type="EC" id="2.1.1.-" evidence="4"/>
<evidence type="ECO:0000313" key="6">
    <source>
        <dbReference type="Proteomes" id="UP000198870"/>
    </source>
</evidence>
<dbReference type="OrthoDB" id="9815793at2"/>
<keyword evidence="3 4" id="KW-0808">Transferase</keyword>
<comment type="similarity">
    <text evidence="1 4">Belongs to the trimethylamine methyltransferase family.</text>
</comment>